<feature type="repeat" description="RCC1" evidence="2">
    <location>
        <begin position="125"/>
        <end position="198"/>
    </location>
</feature>
<dbReference type="Gene3D" id="2.130.10.30">
    <property type="entry name" value="Regulator of chromosome condensation 1/beta-lactamase-inhibitor protein II"/>
    <property type="match status" value="1"/>
</dbReference>
<name>A0A453FX74_AEGTS</name>
<accession>A0A453FX74</accession>
<dbReference type="InterPro" id="IPR009091">
    <property type="entry name" value="RCC1/BLIP-II"/>
</dbReference>
<dbReference type="PROSITE" id="PS00626">
    <property type="entry name" value="RCC1_2"/>
    <property type="match status" value="1"/>
</dbReference>
<evidence type="ECO:0000313" key="4">
    <source>
        <dbReference type="EnsemblPlants" id="AET3Gv20816500.16"/>
    </source>
</evidence>
<evidence type="ECO:0000256" key="3">
    <source>
        <dbReference type="SAM" id="MobiDB-lite"/>
    </source>
</evidence>
<feature type="compositionally biased region" description="Polar residues" evidence="3">
    <location>
        <begin position="80"/>
        <end position="91"/>
    </location>
</feature>
<feature type="compositionally biased region" description="Polar residues" evidence="3">
    <location>
        <begin position="38"/>
        <end position="64"/>
    </location>
</feature>
<reference evidence="4" key="5">
    <citation type="journal article" date="2021" name="G3 (Bethesda)">
        <title>Aegilops tauschii genome assembly Aet v5.0 features greater sequence contiguity and improved annotation.</title>
        <authorList>
            <person name="Wang L."/>
            <person name="Zhu T."/>
            <person name="Rodriguez J.C."/>
            <person name="Deal K.R."/>
            <person name="Dubcovsky J."/>
            <person name="McGuire P.E."/>
            <person name="Lux T."/>
            <person name="Spannagl M."/>
            <person name="Mayer K.F.X."/>
            <person name="Baldrich P."/>
            <person name="Meyers B.C."/>
            <person name="Huo N."/>
            <person name="Gu Y.Q."/>
            <person name="Zhou H."/>
            <person name="Devos K.M."/>
            <person name="Bennetzen J.L."/>
            <person name="Unver T."/>
            <person name="Budak H."/>
            <person name="Gulick P.J."/>
            <person name="Galiba G."/>
            <person name="Kalapos B."/>
            <person name="Nelson D.R."/>
            <person name="Li P."/>
            <person name="You F.M."/>
            <person name="Luo M.C."/>
            <person name="Dvorak J."/>
        </authorList>
    </citation>
    <scope>NUCLEOTIDE SEQUENCE [LARGE SCALE GENOMIC DNA]</scope>
    <source>
        <strain evidence="4">cv. AL8/78</strain>
    </source>
</reference>
<feature type="region of interest" description="Disordered" evidence="3">
    <location>
        <begin position="37"/>
        <end position="96"/>
    </location>
</feature>
<dbReference type="EnsemblPlants" id="AET3Gv20816500.16">
    <property type="protein sequence ID" value="AET3Gv20816500.16"/>
    <property type="gene ID" value="AET3Gv20816500"/>
</dbReference>
<dbReference type="AlphaFoldDB" id="A0A453FX74"/>
<sequence>MKGLSIHGVGKNVFQLEGSLQTKLQLELWKRMKDRAQLPTTKVMSPRSQVSRTSSGAASGPSESRGTEESTKRRRLSPAKQGNDSSTSGDENLSAPPCVVTFNTGVKITAVAAGGRHTLALSDFGQVWGWGYGGEGQLGLGSRIRTVSSPHPIPCIESTSYGKDRLSAMKGNKNAEGQINKVTGNRVTAIACGGRHSV</sequence>
<reference evidence="4" key="3">
    <citation type="journal article" date="2017" name="Nature">
        <title>Genome sequence of the progenitor of the wheat D genome Aegilops tauschii.</title>
        <authorList>
            <person name="Luo M.C."/>
            <person name="Gu Y.Q."/>
            <person name="Puiu D."/>
            <person name="Wang H."/>
            <person name="Twardziok S.O."/>
            <person name="Deal K.R."/>
            <person name="Huo N."/>
            <person name="Zhu T."/>
            <person name="Wang L."/>
            <person name="Wang Y."/>
            <person name="McGuire P.E."/>
            <person name="Liu S."/>
            <person name="Long H."/>
            <person name="Ramasamy R.K."/>
            <person name="Rodriguez J.C."/>
            <person name="Van S.L."/>
            <person name="Yuan L."/>
            <person name="Wang Z."/>
            <person name="Xia Z."/>
            <person name="Xiao L."/>
            <person name="Anderson O.D."/>
            <person name="Ouyang S."/>
            <person name="Liang Y."/>
            <person name="Zimin A.V."/>
            <person name="Pertea G."/>
            <person name="Qi P."/>
            <person name="Bennetzen J.L."/>
            <person name="Dai X."/>
            <person name="Dawson M.W."/>
            <person name="Muller H.G."/>
            <person name="Kugler K."/>
            <person name="Rivarola-Duarte L."/>
            <person name="Spannagl M."/>
            <person name="Mayer K.F.X."/>
            <person name="Lu F.H."/>
            <person name="Bevan M.W."/>
            <person name="Leroy P."/>
            <person name="Li P."/>
            <person name="You F.M."/>
            <person name="Sun Q."/>
            <person name="Liu Z."/>
            <person name="Lyons E."/>
            <person name="Wicker T."/>
            <person name="Salzberg S.L."/>
            <person name="Devos K.M."/>
            <person name="Dvorak J."/>
        </authorList>
    </citation>
    <scope>NUCLEOTIDE SEQUENCE [LARGE SCALE GENOMIC DNA]</scope>
    <source>
        <strain evidence="4">cv. AL8/78</strain>
    </source>
</reference>
<dbReference type="Proteomes" id="UP000015105">
    <property type="component" value="Chromosome 3D"/>
</dbReference>
<evidence type="ECO:0000313" key="5">
    <source>
        <dbReference type="Proteomes" id="UP000015105"/>
    </source>
</evidence>
<dbReference type="InterPro" id="IPR000408">
    <property type="entry name" value="Reg_chr_condens"/>
</dbReference>
<reference evidence="4" key="4">
    <citation type="submission" date="2019-03" db="UniProtKB">
        <authorList>
            <consortium name="EnsemblPlants"/>
        </authorList>
    </citation>
    <scope>IDENTIFICATION</scope>
</reference>
<organism evidence="4 5">
    <name type="scientific">Aegilops tauschii subsp. strangulata</name>
    <name type="common">Goatgrass</name>
    <dbReference type="NCBI Taxonomy" id="200361"/>
    <lineage>
        <taxon>Eukaryota</taxon>
        <taxon>Viridiplantae</taxon>
        <taxon>Streptophyta</taxon>
        <taxon>Embryophyta</taxon>
        <taxon>Tracheophyta</taxon>
        <taxon>Spermatophyta</taxon>
        <taxon>Magnoliopsida</taxon>
        <taxon>Liliopsida</taxon>
        <taxon>Poales</taxon>
        <taxon>Poaceae</taxon>
        <taxon>BOP clade</taxon>
        <taxon>Pooideae</taxon>
        <taxon>Triticodae</taxon>
        <taxon>Triticeae</taxon>
        <taxon>Triticinae</taxon>
        <taxon>Aegilops</taxon>
    </lineage>
</organism>
<dbReference type="PROSITE" id="PS50012">
    <property type="entry name" value="RCC1_3"/>
    <property type="match status" value="1"/>
</dbReference>
<dbReference type="Gramene" id="AET3Gv20816500.16">
    <property type="protein sequence ID" value="AET3Gv20816500.16"/>
    <property type="gene ID" value="AET3Gv20816500"/>
</dbReference>
<dbReference type="InterPro" id="IPR051210">
    <property type="entry name" value="Ub_ligase/GEF_domain"/>
</dbReference>
<protein>
    <submittedName>
        <fullName evidence="4">Uncharacterized protein</fullName>
    </submittedName>
</protein>
<keyword evidence="5" id="KW-1185">Reference proteome</keyword>
<proteinExistence type="predicted"/>
<reference evidence="5" key="2">
    <citation type="journal article" date="2017" name="Nat. Plants">
        <title>The Aegilops tauschii genome reveals multiple impacts of transposons.</title>
        <authorList>
            <person name="Zhao G."/>
            <person name="Zou C."/>
            <person name="Li K."/>
            <person name="Wang K."/>
            <person name="Li T."/>
            <person name="Gao L."/>
            <person name="Zhang X."/>
            <person name="Wang H."/>
            <person name="Yang Z."/>
            <person name="Liu X."/>
            <person name="Jiang W."/>
            <person name="Mao L."/>
            <person name="Kong X."/>
            <person name="Jiao Y."/>
            <person name="Jia J."/>
        </authorList>
    </citation>
    <scope>NUCLEOTIDE SEQUENCE [LARGE SCALE GENOMIC DNA]</scope>
    <source>
        <strain evidence="5">cv. AL8/78</strain>
    </source>
</reference>
<dbReference type="PANTHER" id="PTHR22870">
    <property type="entry name" value="REGULATOR OF CHROMOSOME CONDENSATION"/>
    <property type="match status" value="1"/>
</dbReference>
<keyword evidence="1" id="KW-0677">Repeat</keyword>
<reference evidence="5" key="1">
    <citation type="journal article" date="2014" name="Science">
        <title>Ancient hybridizations among the ancestral genomes of bread wheat.</title>
        <authorList>
            <consortium name="International Wheat Genome Sequencing Consortium,"/>
            <person name="Marcussen T."/>
            <person name="Sandve S.R."/>
            <person name="Heier L."/>
            <person name="Spannagl M."/>
            <person name="Pfeifer M."/>
            <person name="Jakobsen K.S."/>
            <person name="Wulff B.B."/>
            <person name="Steuernagel B."/>
            <person name="Mayer K.F."/>
            <person name="Olsen O.A."/>
        </authorList>
    </citation>
    <scope>NUCLEOTIDE SEQUENCE [LARGE SCALE GENOMIC DNA]</scope>
    <source>
        <strain evidence="5">cv. AL8/78</strain>
    </source>
</reference>
<evidence type="ECO:0000256" key="1">
    <source>
        <dbReference type="ARBA" id="ARBA00022737"/>
    </source>
</evidence>
<dbReference type="PANTHER" id="PTHR22870:SF382">
    <property type="entry name" value="REGULATOR OF CHROMOSOME CONDENSATION (RCC1) FAMILY PROTEIN"/>
    <property type="match status" value="1"/>
</dbReference>
<evidence type="ECO:0000256" key="2">
    <source>
        <dbReference type="PROSITE-ProRule" id="PRU00235"/>
    </source>
</evidence>
<dbReference type="SUPFAM" id="SSF50985">
    <property type="entry name" value="RCC1/BLIP-II"/>
    <property type="match status" value="1"/>
</dbReference>
<dbReference type="Pfam" id="PF13540">
    <property type="entry name" value="RCC1_2"/>
    <property type="match status" value="1"/>
</dbReference>